<proteinExistence type="predicted"/>
<gene>
    <name evidence="2" type="ORF">CH339_17755</name>
</gene>
<dbReference type="InterPro" id="IPR012675">
    <property type="entry name" value="Beta-grasp_dom_sf"/>
</dbReference>
<reference evidence="2 3" key="1">
    <citation type="submission" date="2017-07" db="EMBL/GenBank/DDBJ databases">
        <title>Draft Genome Sequences of Select Purple Nonsulfur Bacteria.</title>
        <authorList>
            <person name="Lasarre B."/>
            <person name="Mckinlay J.B."/>
        </authorList>
    </citation>
    <scope>NUCLEOTIDE SEQUENCE [LARGE SCALE GENOMIC DNA]</scope>
    <source>
        <strain evidence="2 3">DSM 11290</strain>
    </source>
</reference>
<dbReference type="GO" id="GO:0051537">
    <property type="term" value="F:2 iron, 2 sulfur cluster binding"/>
    <property type="evidence" value="ECO:0007669"/>
    <property type="project" value="InterPro"/>
</dbReference>
<dbReference type="InterPro" id="IPR001041">
    <property type="entry name" value="2Fe-2S_ferredoxin-type"/>
</dbReference>
<sequence>MTKNVVTILDTGETYGCAREENLLDAMVRLGRKGIPSGCHGGGCGVCKIHIVDGTWRGKTMSREHVSSDEEARGIVLACRAYPSSDVTLKVLGKMKKAVCRERKYGLV</sequence>
<dbReference type="Gene3D" id="3.10.20.30">
    <property type="match status" value="1"/>
</dbReference>
<protein>
    <submittedName>
        <fullName evidence="2">Ferredoxin</fullName>
    </submittedName>
</protein>
<evidence type="ECO:0000313" key="2">
    <source>
        <dbReference type="EMBL" id="RAI25560.1"/>
    </source>
</evidence>
<accession>A0A327JGN2</accession>
<dbReference type="PROSITE" id="PS00197">
    <property type="entry name" value="2FE2S_FER_1"/>
    <property type="match status" value="1"/>
</dbReference>
<dbReference type="OrthoDB" id="9806195at2"/>
<dbReference type="InterPro" id="IPR036010">
    <property type="entry name" value="2Fe-2S_ferredoxin-like_sf"/>
</dbReference>
<dbReference type="SUPFAM" id="SSF54292">
    <property type="entry name" value="2Fe-2S ferredoxin-like"/>
    <property type="match status" value="1"/>
</dbReference>
<evidence type="ECO:0000259" key="1">
    <source>
        <dbReference type="PROSITE" id="PS51085"/>
    </source>
</evidence>
<evidence type="ECO:0000313" key="3">
    <source>
        <dbReference type="Proteomes" id="UP000249299"/>
    </source>
</evidence>
<dbReference type="Pfam" id="PF00111">
    <property type="entry name" value="Fer2"/>
    <property type="match status" value="1"/>
</dbReference>
<name>A0A327JGN2_9HYPH</name>
<dbReference type="Proteomes" id="UP000249299">
    <property type="component" value="Unassembled WGS sequence"/>
</dbReference>
<comment type="caution">
    <text evidence="2">The sequence shown here is derived from an EMBL/GenBank/DDBJ whole genome shotgun (WGS) entry which is preliminary data.</text>
</comment>
<dbReference type="AlphaFoldDB" id="A0A327JGN2"/>
<keyword evidence="3" id="KW-1185">Reference proteome</keyword>
<dbReference type="InterPro" id="IPR006058">
    <property type="entry name" value="2Fe2S_fd_BS"/>
</dbReference>
<dbReference type="RefSeq" id="WP_111435735.1">
    <property type="nucleotide sequence ID" value="NZ_JACIGG010000029.1"/>
</dbReference>
<feature type="domain" description="2Fe-2S ferredoxin-type" evidence="1">
    <location>
        <begin position="4"/>
        <end position="95"/>
    </location>
</feature>
<dbReference type="EMBL" id="NPEV01000045">
    <property type="protein sequence ID" value="RAI25560.1"/>
    <property type="molecule type" value="Genomic_DNA"/>
</dbReference>
<dbReference type="PROSITE" id="PS51085">
    <property type="entry name" value="2FE2S_FER_2"/>
    <property type="match status" value="1"/>
</dbReference>
<organism evidence="2 3">
    <name type="scientific">Rhodobium orientis</name>
    <dbReference type="NCBI Taxonomy" id="34017"/>
    <lineage>
        <taxon>Bacteria</taxon>
        <taxon>Pseudomonadati</taxon>
        <taxon>Pseudomonadota</taxon>
        <taxon>Alphaproteobacteria</taxon>
        <taxon>Hyphomicrobiales</taxon>
        <taxon>Rhodobiaceae</taxon>
        <taxon>Rhodobium</taxon>
    </lineage>
</organism>